<dbReference type="Pfam" id="PF17963">
    <property type="entry name" value="Big_9"/>
    <property type="match status" value="1"/>
</dbReference>
<accession>A0AAU9QFB4</accession>
<dbReference type="SUPFAM" id="SSF49373">
    <property type="entry name" value="Invasin/intimin cell-adhesion fragments"/>
    <property type="match status" value="2"/>
</dbReference>
<dbReference type="AlphaFoldDB" id="A0AAU9QFB4"/>
<sequence length="710" mass="74893">MINLTSDPALLAPKSETAQVGDTITISVGGPVLTAGYTLDSEVVVLGDGVASGDGTTDEITYEANAQGVTRLVYTMTNADGNALLMGTVDVAVSGPGNYAPEVEGASFTEQSDGSPYEMNTSYTFDLSPYVTDVDGDDIQLIQVDAWNATVELAAPNDPSNLSFTFDTSHAGVHYVTYVVSDHKGGYGVAQVRIEVYDSSGGAAWGDIQMGLKLFFGPLTTSEAQSSDIIFTSSYFDTNGANVATFNFTHAKGSCQNKGRLPTSEELKALASYNNGPDISDSWPVDLAYWANNSGTGELIDLKGGGVVSATNPGGYYVSCMNELGFFVDDAGSQLEAIANGAGKAVVAVKLTWNDEPVEGQLIEASTSNTNVTFDATTGTTDSAGLTSFALSSLVAEDVPVDITYNGETLTQNVTFVADEATASLTLAVTKDNAQYDDQAGNEVNATMVDINSNPLVGRSVTFDSDFDTSVTIIPAPGGTDATGKQKASVVWNDNSVIETSTTVNVTGRFTPQSTGTEISDTAAMTFISLPICGGVVNDSDRNNARGYCLKVATNIDGYWFTSSPSIEVMNKLGYSKSDTVNNTGDTYAASSTKDIAGVFAAFRQDGNGVAGNANGGVNGQFDRWCQKLNDLGFGGRTTWERPHIYEVESLYSSNGGNMWYKRGWPTSFLYWSRTFSGSEYRSFSLYYGGSSSGVSPSVPAYASCVSRHP</sequence>
<dbReference type="Pfam" id="PF02369">
    <property type="entry name" value="Big_1"/>
    <property type="match status" value="1"/>
</dbReference>
<comment type="caution">
    <text evidence="3">The sequence shown here is derived from an EMBL/GenBank/DDBJ whole genome shotgun (WGS) entry which is preliminary data.</text>
</comment>
<protein>
    <submittedName>
        <fullName evidence="3">Big-1 domain-containing protein</fullName>
    </submittedName>
</protein>
<feature type="domain" description="Big-1" evidence="2">
    <location>
        <begin position="336"/>
        <end position="417"/>
    </location>
</feature>
<name>A0AAU9QFB4_9VIBR</name>
<evidence type="ECO:0000256" key="1">
    <source>
        <dbReference type="ARBA" id="ARBA00010116"/>
    </source>
</evidence>
<dbReference type="InterPro" id="IPR013783">
    <property type="entry name" value="Ig-like_fold"/>
</dbReference>
<evidence type="ECO:0000313" key="3">
    <source>
        <dbReference type="EMBL" id="CAH1569923.1"/>
    </source>
</evidence>
<dbReference type="Gene3D" id="2.60.40.10">
    <property type="entry name" value="Immunoglobulins"/>
    <property type="match status" value="2"/>
</dbReference>
<evidence type="ECO:0000259" key="2">
    <source>
        <dbReference type="Pfam" id="PF02369"/>
    </source>
</evidence>
<dbReference type="EMBL" id="CAKMUD010000005">
    <property type="protein sequence ID" value="CAH1569923.1"/>
    <property type="molecule type" value="Genomic_DNA"/>
</dbReference>
<comment type="similarity">
    <text evidence="1">Belongs to the intimin/invasin family.</text>
</comment>
<dbReference type="InterPro" id="IPR003344">
    <property type="entry name" value="Big_1_dom"/>
</dbReference>
<dbReference type="InterPro" id="IPR008964">
    <property type="entry name" value="Invasin/intimin_cell_adhesion"/>
</dbReference>
<dbReference type="Proteomes" id="UP001295462">
    <property type="component" value="Unassembled WGS sequence"/>
</dbReference>
<reference evidence="3" key="1">
    <citation type="submission" date="2022-01" db="EMBL/GenBank/DDBJ databases">
        <authorList>
            <person name="Lagorce A."/>
        </authorList>
    </citation>
    <scope>NUCLEOTIDE SEQUENCE</scope>
    <source>
        <strain evidence="3">Th15_F1_A12</strain>
    </source>
</reference>
<proteinExistence type="inferred from homology"/>
<gene>
    <name evidence="3" type="ORF">THF1A12_1020001</name>
</gene>
<organism evidence="3 4">
    <name type="scientific">Vibrio jasicida</name>
    <dbReference type="NCBI Taxonomy" id="766224"/>
    <lineage>
        <taxon>Bacteria</taxon>
        <taxon>Pseudomonadati</taxon>
        <taxon>Pseudomonadota</taxon>
        <taxon>Gammaproteobacteria</taxon>
        <taxon>Vibrionales</taxon>
        <taxon>Vibrionaceae</taxon>
        <taxon>Vibrio</taxon>
    </lineage>
</organism>
<evidence type="ECO:0000313" key="4">
    <source>
        <dbReference type="Proteomes" id="UP001295462"/>
    </source>
</evidence>